<gene>
    <name evidence="1" type="ordered locus">Fraau_0761</name>
</gene>
<dbReference type="AlphaFoldDB" id="H8KZC6"/>
<reference evidence="1" key="1">
    <citation type="submission" date="2012-02" db="EMBL/GenBank/DDBJ databases">
        <title>The complete genome of Frateuria aurantia DSM 6220.</title>
        <authorList>
            <consortium name="US DOE Joint Genome Institute (JGI-PGF)"/>
            <person name="Lucas S."/>
            <person name="Copeland A."/>
            <person name="Lapidus A."/>
            <person name="Glavina del Rio T."/>
            <person name="Dalin E."/>
            <person name="Tice H."/>
            <person name="Bruce D."/>
            <person name="Goodwin L."/>
            <person name="Pitluck S."/>
            <person name="Peters L."/>
            <person name="Ovchinnikova G."/>
            <person name="Teshima H."/>
            <person name="Kyrpides N."/>
            <person name="Mavromatis K."/>
            <person name="Ivanova N."/>
            <person name="Brettin T."/>
            <person name="Detter J.C."/>
            <person name="Han C."/>
            <person name="Larimer F."/>
            <person name="Land M."/>
            <person name="Hauser L."/>
            <person name="Markowitz V."/>
            <person name="Cheng J.-F."/>
            <person name="Hugenholtz P."/>
            <person name="Woyke T."/>
            <person name="Wu D."/>
            <person name="Brambilla E."/>
            <person name="Klenk H.-P."/>
            <person name="Eisen J.A."/>
        </authorList>
    </citation>
    <scope>NUCLEOTIDE SEQUENCE</scope>
    <source>
        <strain evidence="1">DSM 6220</strain>
    </source>
</reference>
<dbReference type="KEGG" id="fau:Fraau_0761"/>
<dbReference type="HOGENOM" id="CLU_2144893_0_0_6"/>
<proteinExistence type="predicted"/>
<sequence length="116" mass="12686">MNQRHCYEFSIADLASAKGELAGLAFDGAGPNHLAAALQEALRYPGFHQQWVQLTGASEAEAVALGLTDDQALTKARLADLAVDLEVVTTLPMRIVRHRLSLLIGEHWQLRDVRNA</sequence>
<dbReference type="eggNOG" id="ENOG5030MZ2">
    <property type="taxonomic scope" value="Bacteria"/>
</dbReference>
<keyword evidence="2" id="KW-1185">Reference proteome</keyword>
<dbReference type="RefSeq" id="WP_014402238.1">
    <property type="nucleotide sequence ID" value="NC_017033.1"/>
</dbReference>
<evidence type="ECO:0000313" key="1">
    <source>
        <dbReference type="EMBL" id="AFC85232.1"/>
    </source>
</evidence>
<accession>H8KZC6</accession>
<dbReference type="Proteomes" id="UP000005234">
    <property type="component" value="Chromosome"/>
</dbReference>
<protein>
    <submittedName>
        <fullName evidence="1">Uncharacterized protein</fullName>
    </submittedName>
</protein>
<name>H8KZC6_FRAAD</name>
<dbReference type="STRING" id="767434.Fraau_0761"/>
<dbReference type="EMBL" id="CP003350">
    <property type="protein sequence ID" value="AFC85232.1"/>
    <property type="molecule type" value="Genomic_DNA"/>
</dbReference>
<dbReference type="OrthoDB" id="5985451at2"/>
<organism evidence="1 2">
    <name type="scientific">Frateuria aurantia (strain ATCC 33424 / DSM 6220 / KCTC 2777 / LMG 1558 / NBRC 3245 / NCIMB 13370)</name>
    <name type="common">Acetobacter aurantius</name>
    <dbReference type="NCBI Taxonomy" id="767434"/>
    <lineage>
        <taxon>Bacteria</taxon>
        <taxon>Pseudomonadati</taxon>
        <taxon>Pseudomonadota</taxon>
        <taxon>Gammaproteobacteria</taxon>
        <taxon>Lysobacterales</taxon>
        <taxon>Rhodanobacteraceae</taxon>
        <taxon>Frateuria</taxon>
    </lineage>
</organism>
<evidence type="ECO:0000313" key="2">
    <source>
        <dbReference type="Proteomes" id="UP000005234"/>
    </source>
</evidence>